<evidence type="ECO:0000313" key="2">
    <source>
        <dbReference type="EMBL" id="ANN71149.1"/>
    </source>
</evidence>
<accession>A0A193FFM0</accession>
<reference evidence="3 4" key="1">
    <citation type="submission" date="2016-06" db="EMBL/GenBank/DDBJ databases">
        <title>Complete genome sequences of Bordetella bronchialis and Bordetella flabilis.</title>
        <authorList>
            <person name="LiPuma J.J."/>
            <person name="Spilker T."/>
        </authorList>
    </citation>
    <scope>NUCLEOTIDE SEQUENCE [LARGE SCALE GENOMIC DNA]</scope>
    <source>
        <strain evidence="2 4">AU17976</strain>
        <strain evidence="1 3">AU3182</strain>
    </source>
</reference>
<dbReference type="RefSeq" id="WP_066346125.1">
    <property type="nucleotide sequence ID" value="NZ_CBCSFJ010000058.1"/>
</dbReference>
<dbReference type="EMBL" id="CP016170">
    <property type="protein sequence ID" value="ANN66063.1"/>
    <property type="molecule type" value="Genomic_DNA"/>
</dbReference>
<dbReference type="Proteomes" id="UP000091897">
    <property type="component" value="Chromosome"/>
</dbReference>
<evidence type="ECO:0000313" key="3">
    <source>
        <dbReference type="Proteomes" id="UP000091897"/>
    </source>
</evidence>
<keyword evidence="3" id="KW-1185">Reference proteome</keyword>
<evidence type="ECO:0000313" key="4">
    <source>
        <dbReference type="Proteomes" id="UP000092213"/>
    </source>
</evidence>
<organism evidence="2 4">
    <name type="scientific">Bordetella bronchialis</name>
    <dbReference type="NCBI Taxonomy" id="463025"/>
    <lineage>
        <taxon>Bacteria</taxon>
        <taxon>Pseudomonadati</taxon>
        <taxon>Pseudomonadota</taxon>
        <taxon>Betaproteobacteria</taxon>
        <taxon>Burkholderiales</taxon>
        <taxon>Alcaligenaceae</taxon>
        <taxon>Bordetella</taxon>
    </lineage>
</organism>
<protein>
    <submittedName>
        <fullName evidence="2">Uncharacterized protein</fullName>
    </submittedName>
</protein>
<proteinExistence type="predicted"/>
<name>A0A193FFM0_9BORD</name>
<dbReference type="Proteomes" id="UP000092213">
    <property type="component" value="Chromosome"/>
</dbReference>
<sequence length="82" mass="8784">MDTDEKLALIAQTIAHQGGQISALTASLLCVLHIARGTPGLREAVETRLEQNYAGLLARSESQQYVAGFETMRDSVIAALKA</sequence>
<dbReference type="AlphaFoldDB" id="A0A193FFM0"/>
<gene>
    <name evidence="1" type="ORF">BAU06_06950</name>
    <name evidence="2" type="ORF">BAU08_07205</name>
</gene>
<evidence type="ECO:0000313" key="1">
    <source>
        <dbReference type="EMBL" id="ANN66063.1"/>
    </source>
</evidence>
<dbReference type="KEGG" id="bbro:BAU06_06950"/>
<dbReference type="EMBL" id="CP016171">
    <property type="protein sequence ID" value="ANN71149.1"/>
    <property type="molecule type" value="Genomic_DNA"/>
</dbReference>
<dbReference type="OrthoDB" id="8657159at2"/>